<evidence type="ECO:0000313" key="8">
    <source>
        <dbReference type="EMBL" id="EGC36071.1"/>
    </source>
</evidence>
<feature type="region of interest" description="Disordered" evidence="5">
    <location>
        <begin position="692"/>
        <end position="778"/>
    </location>
</feature>
<proteinExistence type="predicted"/>
<dbReference type="OMA" id="WENKIPK"/>
<dbReference type="AlphaFoldDB" id="F0ZJ01"/>
<keyword evidence="4 6" id="KW-0472">Membrane</keyword>
<reference evidence="9" key="1">
    <citation type="journal article" date="2011" name="Genome Biol.">
        <title>Comparative genomics of the social amoebae Dictyostelium discoideum and Dictyostelium purpureum.</title>
        <authorList>
            <consortium name="US DOE Joint Genome Institute (JGI-PGF)"/>
            <person name="Sucgang R."/>
            <person name="Kuo A."/>
            <person name="Tian X."/>
            <person name="Salerno W."/>
            <person name="Parikh A."/>
            <person name="Feasley C.L."/>
            <person name="Dalin E."/>
            <person name="Tu H."/>
            <person name="Huang E."/>
            <person name="Barry K."/>
            <person name="Lindquist E."/>
            <person name="Shapiro H."/>
            <person name="Bruce D."/>
            <person name="Schmutz J."/>
            <person name="Salamov A."/>
            <person name="Fey P."/>
            <person name="Gaudet P."/>
            <person name="Anjard C."/>
            <person name="Babu M.M."/>
            <person name="Basu S."/>
            <person name="Bushmanova Y."/>
            <person name="van der Wel H."/>
            <person name="Katoh-Kurasawa M."/>
            <person name="Dinh C."/>
            <person name="Coutinho P.M."/>
            <person name="Saito T."/>
            <person name="Elias M."/>
            <person name="Schaap P."/>
            <person name="Kay R.R."/>
            <person name="Henrissat B."/>
            <person name="Eichinger L."/>
            <person name="Rivero F."/>
            <person name="Putnam N.H."/>
            <person name="West C.M."/>
            <person name="Loomis W.F."/>
            <person name="Chisholm R.L."/>
            <person name="Shaulsky G."/>
            <person name="Strassmann J.E."/>
            <person name="Queller D.C."/>
            <person name="Kuspa A."/>
            <person name="Grigoriev I.V."/>
        </authorList>
    </citation>
    <scope>NUCLEOTIDE SEQUENCE [LARGE SCALE GENOMIC DNA]</scope>
    <source>
        <strain evidence="9">QSDP1</strain>
    </source>
</reference>
<evidence type="ECO:0000256" key="6">
    <source>
        <dbReference type="SAM" id="Phobius"/>
    </source>
</evidence>
<organism evidence="8 9">
    <name type="scientific">Dictyostelium purpureum</name>
    <name type="common">Slime mold</name>
    <dbReference type="NCBI Taxonomy" id="5786"/>
    <lineage>
        <taxon>Eukaryota</taxon>
        <taxon>Amoebozoa</taxon>
        <taxon>Evosea</taxon>
        <taxon>Eumycetozoa</taxon>
        <taxon>Dictyostelia</taxon>
        <taxon>Dictyosteliales</taxon>
        <taxon>Dictyosteliaceae</taxon>
        <taxon>Dictyostelium</taxon>
    </lineage>
</organism>
<feature type="compositionally biased region" description="Pro residues" evidence="5">
    <location>
        <begin position="720"/>
        <end position="730"/>
    </location>
</feature>
<dbReference type="FunCoup" id="F0ZJ01">
    <property type="interactions" value="743"/>
</dbReference>
<dbReference type="GO" id="GO:0017022">
    <property type="term" value="F:myosin binding"/>
    <property type="evidence" value="ECO:0007669"/>
    <property type="project" value="InterPro"/>
</dbReference>
<dbReference type="Pfam" id="PF12632">
    <property type="entry name" value="Vezatin"/>
    <property type="match status" value="1"/>
</dbReference>
<dbReference type="InParanoid" id="F0ZJ01"/>
<dbReference type="GO" id="GO:0012505">
    <property type="term" value="C:endomembrane system"/>
    <property type="evidence" value="ECO:0007669"/>
    <property type="project" value="UniProtKB-SubCell"/>
</dbReference>
<dbReference type="OrthoDB" id="21151at2759"/>
<keyword evidence="2 6" id="KW-0812">Transmembrane</keyword>
<keyword evidence="3 6" id="KW-1133">Transmembrane helix</keyword>
<evidence type="ECO:0000256" key="3">
    <source>
        <dbReference type="ARBA" id="ARBA00022989"/>
    </source>
</evidence>
<sequence>MHNTIDDDDDAHINPNQPPTNSIRDIIFSNSPLDQYLQSLNENGEKNDNNYFLEGEVLSFEDFNQDIQEQNQEKEQIENNDNNDNDNNNNEYNENKERTDLKSSSYFNSDLKIFFLSLYQNISSTIIDSDLLHPQESPFIQNPNFSLDFNHDENDEDDNDQLPPIYPLSILNISNNNIINNSFLKNKKIYLYKYLNNVFHKNISSNNKIIISSILIIIPIILYIINPIILIMLSVLLASIIISTIKYINLKIKSINKKTDHISTQIKSLIETSSLHCDNLTKSIQLIREVELISRGYRLSTPLTPIERLEINNPNSNSGANKSEKSFILRAGVSKSLRTSIQLFKQIIDTNFSNKLTNKQKRLYIKSNLSNLYTEPINNNNNNNNNEEEDEELLRMEYDSQLPIITLKMMLHQYQLMISNFFTILIIYSSNIFYNNAKNNQTNININRILKSLDINNNKSDLNILFNLNNILSLLNDLEIVLYNLHSRLSIENNSIKSLISKELWDNKIPKRVLISKPKKTIVESFIYSTNQIAESLNGISPLFTSLHNKIKPFEQQQKEEQDTQDDESISIIDILKLDEVVNDFIKVKSELNHCLKNWESANKSLVKMVRSIPTNNPNLQKEWSEEEASEKLKTLLERLKSHISSHNELIADEDSNVDNSNKFKDYKFPDINSNNNDQWQFYEDIGDLDVYIEKPIPPPPPPLLNDNEEQSTTPSPLTSAPPPPPPPGKGLPRRTKPPKRTVFDPDFDPITQTMKSKSSPSTLSSQKPSSSDPNLGVLIPQKKVITELRSVLDIHISKKNLPI</sequence>
<dbReference type="KEGG" id="dpp:DICPUDRAFT_87574"/>
<dbReference type="GeneID" id="10501352"/>
<feature type="region of interest" description="Disordered" evidence="5">
    <location>
        <begin position="70"/>
        <end position="99"/>
    </location>
</feature>
<evidence type="ECO:0000259" key="7">
    <source>
        <dbReference type="Pfam" id="PF12632"/>
    </source>
</evidence>
<feature type="transmembrane region" description="Helical" evidence="6">
    <location>
        <begin position="231"/>
        <end position="248"/>
    </location>
</feature>
<evidence type="ECO:0000256" key="2">
    <source>
        <dbReference type="ARBA" id="ARBA00022692"/>
    </source>
</evidence>
<feature type="transmembrane region" description="Helical" evidence="6">
    <location>
        <begin position="416"/>
        <end position="434"/>
    </location>
</feature>
<dbReference type="eggNOG" id="ENOG502RDMB">
    <property type="taxonomic scope" value="Eukaryota"/>
</dbReference>
<dbReference type="STRING" id="5786.F0ZJ01"/>
<feature type="compositionally biased region" description="Low complexity" evidence="5">
    <location>
        <begin position="756"/>
        <end position="774"/>
    </location>
</feature>
<feature type="transmembrane region" description="Helical" evidence="6">
    <location>
        <begin position="209"/>
        <end position="225"/>
    </location>
</feature>
<gene>
    <name evidence="8" type="ORF">DICPUDRAFT_87574</name>
</gene>
<evidence type="ECO:0000256" key="1">
    <source>
        <dbReference type="ARBA" id="ARBA00004308"/>
    </source>
</evidence>
<dbReference type="RefSeq" id="XP_003287389.1">
    <property type="nucleotide sequence ID" value="XM_003287341.1"/>
</dbReference>
<name>F0ZJ01_DICPU</name>
<dbReference type="InterPro" id="IPR026859">
    <property type="entry name" value="Myosin-bd"/>
</dbReference>
<dbReference type="EMBL" id="GL871038">
    <property type="protein sequence ID" value="EGC36071.1"/>
    <property type="molecule type" value="Genomic_DNA"/>
</dbReference>
<feature type="compositionally biased region" description="Low complexity" evidence="5">
    <location>
        <begin position="79"/>
        <end position="92"/>
    </location>
</feature>
<protein>
    <recommendedName>
        <fullName evidence="7">Myosin-binding domain-containing protein</fullName>
    </recommendedName>
</protein>
<accession>F0ZJ01</accession>
<feature type="domain" description="Myosin-binding" evidence="7">
    <location>
        <begin position="231"/>
        <end position="444"/>
    </location>
</feature>
<evidence type="ECO:0000313" key="9">
    <source>
        <dbReference type="Proteomes" id="UP000001064"/>
    </source>
</evidence>
<feature type="region of interest" description="Disordered" evidence="5">
    <location>
        <begin position="1"/>
        <end position="23"/>
    </location>
</feature>
<feature type="compositionally biased region" description="Acidic residues" evidence="5">
    <location>
        <begin position="1"/>
        <end position="10"/>
    </location>
</feature>
<keyword evidence="9" id="KW-1185">Reference proteome</keyword>
<dbReference type="Proteomes" id="UP000001064">
    <property type="component" value="Unassembled WGS sequence"/>
</dbReference>
<evidence type="ECO:0000256" key="4">
    <source>
        <dbReference type="ARBA" id="ARBA00023136"/>
    </source>
</evidence>
<evidence type="ECO:0000256" key="5">
    <source>
        <dbReference type="SAM" id="MobiDB-lite"/>
    </source>
</evidence>
<dbReference type="VEuPathDB" id="AmoebaDB:DICPUDRAFT_87574"/>
<comment type="subcellular location">
    <subcellularLocation>
        <location evidence="1">Endomembrane system</location>
    </subcellularLocation>
</comment>